<dbReference type="GO" id="GO:0009288">
    <property type="term" value="C:bacterial-type flagellum"/>
    <property type="evidence" value="ECO:0007669"/>
    <property type="project" value="InterPro"/>
</dbReference>
<comment type="similarity">
    <text evidence="2">Belongs to the FliJ family.</text>
</comment>
<evidence type="ECO:0000256" key="2">
    <source>
        <dbReference type="ARBA" id="ARBA00010004"/>
    </source>
</evidence>
<evidence type="ECO:0000256" key="7">
    <source>
        <dbReference type="ARBA" id="ARBA00022795"/>
    </source>
</evidence>
<dbReference type="EMBL" id="JARPTC010000021">
    <property type="protein sequence ID" value="MDO7788369.1"/>
    <property type="molecule type" value="Genomic_DNA"/>
</dbReference>
<proteinExistence type="inferred from homology"/>
<evidence type="ECO:0000256" key="6">
    <source>
        <dbReference type="ARBA" id="ARBA00022500"/>
    </source>
</evidence>
<evidence type="ECO:0000313" key="12">
    <source>
        <dbReference type="Proteomes" id="UP001172911"/>
    </source>
</evidence>
<evidence type="ECO:0000256" key="8">
    <source>
        <dbReference type="ARBA" id="ARBA00022927"/>
    </source>
</evidence>
<evidence type="ECO:0000256" key="10">
    <source>
        <dbReference type="ARBA" id="ARBA00023225"/>
    </source>
</evidence>
<keyword evidence="9" id="KW-0472">Membrane</keyword>
<dbReference type="Pfam" id="PF02050">
    <property type="entry name" value="FliJ"/>
    <property type="match status" value="1"/>
</dbReference>
<dbReference type="Gene3D" id="1.10.287.1700">
    <property type="match status" value="1"/>
</dbReference>
<keyword evidence="7" id="KW-1005">Bacterial flagellum biogenesis</keyword>
<comment type="subcellular location">
    <subcellularLocation>
        <location evidence="1">Cell membrane</location>
        <topology evidence="1">Peripheral membrane protein</topology>
        <orientation evidence="1">Cytoplasmic side</orientation>
    </subcellularLocation>
</comment>
<protein>
    <recommendedName>
        <fullName evidence="3">Flagellar FliJ protein</fullName>
    </recommendedName>
</protein>
<reference evidence="11" key="2">
    <citation type="submission" date="2023-03" db="EMBL/GenBank/DDBJ databases">
        <authorList>
            <person name="Zhang Z."/>
        </authorList>
    </citation>
    <scope>NUCLEOTIDE SEQUENCE</scope>
    <source>
        <strain evidence="11">DSA</strain>
    </source>
</reference>
<dbReference type="RefSeq" id="WP_304544244.1">
    <property type="nucleotide sequence ID" value="NZ_JARPTC010000021.1"/>
</dbReference>
<evidence type="ECO:0000256" key="5">
    <source>
        <dbReference type="ARBA" id="ARBA00022475"/>
    </source>
</evidence>
<dbReference type="Proteomes" id="UP001172911">
    <property type="component" value="Unassembled WGS sequence"/>
</dbReference>
<sequence length="148" mass="17890">MKNFQFKLEQVLQNRVEHEEKALQEQVRAQQECLKCREQLNEFTEKLENTIHNSYITPIPIEQMHLLMYRDQLQANIRRQSKLLQRAEEILQLRIDSTVKARQDRMVLEKLKEKQYDNFVKLQDYLEQKEVDELATIGFSRGKLRDVQ</sequence>
<evidence type="ECO:0000256" key="1">
    <source>
        <dbReference type="ARBA" id="ARBA00004413"/>
    </source>
</evidence>
<dbReference type="InterPro" id="IPR053716">
    <property type="entry name" value="Flag_assembly_chemotaxis_eff"/>
</dbReference>
<evidence type="ECO:0000313" key="11">
    <source>
        <dbReference type="EMBL" id="MDO7788369.1"/>
    </source>
</evidence>
<keyword evidence="5" id="KW-1003">Cell membrane</keyword>
<comment type="caution">
    <text evidence="11">The sequence shown here is derived from an EMBL/GenBank/DDBJ whole genome shotgun (WGS) entry which is preliminary data.</text>
</comment>
<dbReference type="GO" id="GO:0044781">
    <property type="term" value="P:bacterial-type flagellum organization"/>
    <property type="evidence" value="ECO:0007669"/>
    <property type="project" value="UniProtKB-KW"/>
</dbReference>
<evidence type="ECO:0000256" key="3">
    <source>
        <dbReference type="ARBA" id="ARBA00020392"/>
    </source>
</evidence>
<keyword evidence="4" id="KW-0813">Transport</keyword>
<dbReference type="AlphaFoldDB" id="A0AAW7ZGP5"/>
<dbReference type="GO" id="GO:0006935">
    <property type="term" value="P:chemotaxis"/>
    <property type="evidence" value="ECO:0007669"/>
    <property type="project" value="UniProtKB-KW"/>
</dbReference>
<keyword evidence="11" id="KW-0966">Cell projection</keyword>
<gene>
    <name evidence="11" type="ORF">P6N53_14170</name>
</gene>
<keyword evidence="8" id="KW-0653">Protein transport</keyword>
<evidence type="ECO:0000256" key="9">
    <source>
        <dbReference type="ARBA" id="ARBA00023136"/>
    </source>
</evidence>
<keyword evidence="11" id="KW-0282">Flagellum</keyword>
<keyword evidence="10" id="KW-1006">Bacterial flagellum protein export</keyword>
<dbReference type="GO" id="GO:0005886">
    <property type="term" value="C:plasma membrane"/>
    <property type="evidence" value="ECO:0007669"/>
    <property type="project" value="UniProtKB-SubCell"/>
</dbReference>
<name>A0AAW7ZGP5_9FIRM</name>
<dbReference type="GO" id="GO:0015031">
    <property type="term" value="P:protein transport"/>
    <property type="evidence" value="ECO:0007669"/>
    <property type="project" value="UniProtKB-KW"/>
</dbReference>
<reference evidence="11" key="1">
    <citation type="journal article" date="2023" name="J. Hazard. Mater.">
        <title>Anaerobic biodegradation of pyrene and benzo[a]pyrene by a new sulfate-reducing Desulforamulus aquiferis strain DSA.</title>
        <authorList>
            <person name="Zhang Z."/>
            <person name="Sun J."/>
            <person name="Gong X."/>
            <person name="Wang C."/>
            <person name="Wang H."/>
        </authorList>
    </citation>
    <scope>NUCLEOTIDE SEQUENCE</scope>
    <source>
        <strain evidence="11">DSA</strain>
    </source>
</reference>
<dbReference type="InterPro" id="IPR012823">
    <property type="entry name" value="Flagell_FliJ"/>
</dbReference>
<organism evidence="11 12">
    <name type="scientific">Desulforamulus aquiferis</name>
    <dbReference type="NCBI Taxonomy" id="1397668"/>
    <lineage>
        <taxon>Bacteria</taxon>
        <taxon>Bacillati</taxon>
        <taxon>Bacillota</taxon>
        <taxon>Clostridia</taxon>
        <taxon>Eubacteriales</taxon>
        <taxon>Peptococcaceae</taxon>
        <taxon>Desulforamulus</taxon>
    </lineage>
</organism>
<dbReference type="GO" id="GO:0071973">
    <property type="term" value="P:bacterial-type flagellum-dependent cell motility"/>
    <property type="evidence" value="ECO:0007669"/>
    <property type="project" value="InterPro"/>
</dbReference>
<accession>A0AAW7ZGP5</accession>
<keyword evidence="11" id="KW-0969">Cilium</keyword>
<evidence type="ECO:0000256" key="4">
    <source>
        <dbReference type="ARBA" id="ARBA00022448"/>
    </source>
</evidence>
<keyword evidence="12" id="KW-1185">Reference proteome</keyword>
<keyword evidence="6" id="KW-0145">Chemotaxis</keyword>